<dbReference type="SUPFAM" id="SSF51679">
    <property type="entry name" value="Bacterial luciferase-like"/>
    <property type="match status" value="1"/>
</dbReference>
<dbReference type="GO" id="GO:0016705">
    <property type="term" value="F:oxidoreductase activity, acting on paired donors, with incorporation or reduction of molecular oxygen"/>
    <property type="evidence" value="ECO:0007669"/>
    <property type="project" value="InterPro"/>
</dbReference>
<feature type="domain" description="Luciferase-like" evidence="2">
    <location>
        <begin position="36"/>
        <end position="360"/>
    </location>
</feature>
<dbReference type="EMBL" id="CADCWH010000263">
    <property type="protein sequence ID" value="CAA9560957.1"/>
    <property type="molecule type" value="Genomic_DNA"/>
</dbReference>
<protein>
    <recommendedName>
        <fullName evidence="2">Luciferase-like domain-containing protein</fullName>
    </recommendedName>
</protein>
<dbReference type="InterPro" id="IPR036661">
    <property type="entry name" value="Luciferase-like_sf"/>
</dbReference>
<reference evidence="3" key="1">
    <citation type="submission" date="2020-02" db="EMBL/GenBank/DDBJ databases">
        <authorList>
            <person name="Meier V. D."/>
        </authorList>
    </citation>
    <scope>NUCLEOTIDE SEQUENCE</scope>
    <source>
        <strain evidence="3">AVDCRST_MAG70</strain>
    </source>
</reference>
<proteinExistence type="predicted"/>
<organism evidence="3">
    <name type="scientific">uncultured Thermomicrobiales bacterium</name>
    <dbReference type="NCBI Taxonomy" id="1645740"/>
    <lineage>
        <taxon>Bacteria</taxon>
        <taxon>Pseudomonadati</taxon>
        <taxon>Thermomicrobiota</taxon>
        <taxon>Thermomicrobia</taxon>
        <taxon>Thermomicrobiales</taxon>
        <taxon>environmental samples</taxon>
    </lineage>
</organism>
<dbReference type="Pfam" id="PF00296">
    <property type="entry name" value="Bac_luciferase"/>
    <property type="match status" value="1"/>
</dbReference>
<name>A0A6J4UU66_9BACT</name>
<accession>A0A6J4UU66</accession>
<keyword evidence="1" id="KW-0560">Oxidoreductase</keyword>
<gene>
    <name evidence="3" type="ORF">AVDCRST_MAG70-1659</name>
</gene>
<dbReference type="PANTHER" id="PTHR43244:SF1">
    <property type="entry name" value="5,10-METHYLENETETRAHYDROMETHANOPTERIN REDUCTASE"/>
    <property type="match status" value="1"/>
</dbReference>
<sequence length="383" mass="40373">MAPRSGDPVSEGINPAPPRLRFALSLHHASWSADAETGLPDPALRTLRSARVAAAAGIDAIWATEDPDGWDSFAVLSAVATVTERVALGPGVVNPWHRHPNLIAASVATLDRVSGGRAFLGLGRGQVEWYRRSLGISARRPLAALEETIGLLRRWWDAPHIAGDAGTDPAGEVFPIRHWERSVSPARTPGPPIYLAAVGPRALALAGRLADGVLINDFASEEYVRGAIAAVRAAARSAGRDPHALAVIVRANALVTDNPESVLERRKVGLALIATLPGMGELVRTPGHDTQAILARVRTAMRTDETLATGGGFPALRRAGDLAAARAAIPTDLMAALCPVGSLSLVRDRLARLAALGVTEVTVSPPRARDTEEDYAARLVALR</sequence>
<evidence type="ECO:0000313" key="3">
    <source>
        <dbReference type="EMBL" id="CAA9560957.1"/>
    </source>
</evidence>
<dbReference type="InterPro" id="IPR050564">
    <property type="entry name" value="F420-G6PD/mer"/>
</dbReference>
<dbReference type="InterPro" id="IPR011251">
    <property type="entry name" value="Luciferase-like_dom"/>
</dbReference>
<dbReference type="Gene3D" id="3.20.20.30">
    <property type="entry name" value="Luciferase-like domain"/>
    <property type="match status" value="1"/>
</dbReference>
<evidence type="ECO:0000259" key="2">
    <source>
        <dbReference type="Pfam" id="PF00296"/>
    </source>
</evidence>
<dbReference type="AlphaFoldDB" id="A0A6J4UU66"/>
<dbReference type="PANTHER" id="PTHR43244">
    <property type="match status" value="1"/>
</dbReference>
<evidence type="ECO:0000256" key="1">
    <source>
        <dbReference type="ARBA" id="ARBA00023002"/>
    </source>
</evidence>